<dbReference type="STRING" id="290338.CKO_04079"/>
<reference evidence="1 2" key="1">
    <citation type="submission" date="2007-08" db="EMBL/GenBank/DDBJ databases">
        <authorList>
            <consortium name="The Citrobacter koseri Genome Sequencing Project"/>
            <person name="McClelland M."/>
            <person name="Sanderson E.K."/>
            <person name="Porwollik S."/>
            <person name="Spieth J."/>
            <person name="Clifton W.S."/>
            <person name="Latreille P."/>
            <person name="Courtney L."/>
            <person name="Wang C."/>
            <person name="Pepin K."/>
            <person name="Bhonagiri V."/>
            <person name="Nash W."/>
            <person name="Johnson M."/>
            <person name="Thiruvilangam P."/>
            <person name="Wilson R."/>
        </authorList>
    </citation>
    <scope>NUCLEOTIDE SEQUENCE [LARGE SCALE GENOMIC DNA]</scope>
    <source>
        <strain evidence="2">ATCC BAA-895 / CDC 4225-83 / SGSC4696</strain>
    </source>
</reference>
<sequence>MIAGRAGDASLNRLLHRCGSQYRAWSQQLQNDSPGIPQVIVIFDENMSEKCHFRHLSTFPSPQTFICSVKRTPRVTTGSASCLCRRAISLYQLT</sequence>
<gene>
    <name evidence="1" type="ordered locus">CKO_04079</name>
</gene>
<dbReference type="HOGENOM" id="CLU_2381027_0_0_6"/>
<protein>
    <submittedName>
        <fullName evidence="1">Uncharacterized protein</fullName>
    </submittedName>
</protein>
<proteinExistence type="predicted"/>
<evidence type="ECO:0000313" key="2">
    <source>
        <dbReference type="Proteomes" id="UP000008148"/>
    </source>
</evidence>
<name>A8ANT3_CITK8</name>
<dbReference type="Proteomes" id="UP000008148">
    <property type="component" value="Chromosome"/>
</dbReference>
<dbReference type="EMBL" id="CP000822">
    <property type="protein sequence ID" value="ABV15145.1"/>
    <property type="molecule type" value="Genomic_DNA"/>
</dbReference>
<accession>A8ANT3</accession>
<dbReference type="AlphaFoldDB" id="A8ANT3"/>
<keyword evidence="2" id="KW-1185">Reference proteome</keyword>
<organism evidence="1 2">
    <name type="scientific">Citrobacter koseri (strain ATCC BAA-895 / CDC 4225-83 / SGSC4696)</name>
    <dbReference type="NCBI Taxonomy" id="290338"/>
    <lineage>
        <taxon>Bacteria</taxon>
        <taxon>Pseudomonadati</taxon>
        <taxon>Pseudomonadota</taxon>
        <taxon>Gammaproteobacteria</taxon>
        <taxon>Enterobacterales</taxon>
        <taxon>Enterobacteriaceae</taxon>
        <taxon>Citrobacter</taxon>
    </lineage>
</organism>
<evidence type="ECO:0000313" key="1">
    <source>
        <dbReference type="EMBL" id="ABV15145.1"/>
    </source>
</evidence>
<dbReference type="KEGG" id="cko:CKO_04079"/>